<dbReference type="PANTHER" id="PTHR46658">
    <property type="entry name" value="CYS OR MET METABOLISM PYRIDOXAL-PHOSPHATE-DEPENDENT ENZYME"/>
    <property type="match status" value="1"/>
</dbReference>
<dbReference type="Gene3D" id="3.90.1150.60">
    <property type="entry name" value="Methioning gamme-lyase, C-terminal domain"/>
    <property type="match status" value="1"/>
</dbReference>
<accession>A0A9D2I1R4</accession>
<reference evidence="1" key="2">
    <citation type="submission" date="2021-04" db="EMBL/GenBank/DDBJ databases">
        <authorList>
            <person name="Gilroy R."/>
        </authorList>
    </citation>
    <scope>NUCLEOTIDE SEQUENCE</scope>
    <source>
        <strain evidence="1">CHK171-505</strain>
    </source>
</reference>
<dbReference type="PANTHER" id="PTHR46658:SF1">
    <property type="entry name" value="CYS OR MET METABOLISM PYRIDOXAL-PHOSPHATE-DEPENDENT ENZYME"/>
    <property type="match status" value="1"/>
</dbReference>
<dbReference type="EMBL" id="DWYW01000122">
    <property type="protein sequence ID" value="HJA90218.1"/>
    <property type="molecule type" value="Genomic_DNA"/>
</dbReference>
<sequence length="412" mass="45113">MSNIEAIVDKIDKQLQPVFKQVQDNALFNQKKVLDGFRNCNVSDYHFNPSTGYGYNDTGRDTLEELYADVFKAEAALVRPQIISGTHAISTALLGVLRPGDDLLYITGQPYDTLLDIVGVTGNGIGSLKEYQIGYDHVDLLENGAVDFDTVAEKISEKTKIIGIQRSRGYANRPSFTIEDIRQMIERVRELAPHAIFFVDNCYGEFVEKMEPIEVGADLIAGSLIKNPGGGIVKMGGYIAGKEELIEKCAYRLTTPGIGREAGATLYSLLEMYQGLFLAPHVVGEAVKGAIYTAALLEEVGVESTPKWNDPRTDLIQMVELPSKEQMIGFAQVIQKYSPVDSNVTPIPAPMPGYESEVIMAAGTFIQGASIELSADGPIRPPYTLYIQGGLTFEHVKLAVTAAVEDIFFNDK</sequence>
<dbReference type="Gene3D" id="3.40.640.10">
    <property type="entry name" value="Type I PLP-dependent aspartate aminotransferase-like (Major domain)"/>
    <property type="match status" value="1"/>
</dbReference>
<dbReference type="InterPro" id="IPR015424">
    <property type="entry name" value="PyrdxlP-dep_Trfase"/>
</dbReference>
<dbReference type="InterPro" id="IPR015421">
    <property type="entry name" value="PyrdxlP-dep_Trfase_major"/>
</dbReference>
<dbReference type="Proteomes" id="UP000886856">
    <property type="component" value="Unassembled WGS sequence"/>
</dbReference>
<evidence type="ECO:0000313" key="2">
    <source>
        <dbReference type="Proteomes" id="UP000886856"/>
    </source>
</evidence>
<dbReference type="Pfam" id="PF06838">
    <property type="entry name" value="Met_gamma_lyase"/>
    <property type="match status" value="1"/>
</dbReference>
<comment type="caution">
    <text evidence="1">The sequence shown here is derived from an EMBL/GenBank/DDBJ whole genome shotgun (WGS) entry which is preliminary data.</text>
</comment>
<dbReference type="AlphaFoldDB" id="A0A9D2I1R4"/>
<name>A0A9D2I1R4_9LACT</name>
<evidence type="ECO:0000313" key="1">
    <source>
        <dbReference type="EMBL" id="HJA90218.1"/>
    </source>
</evidence>
<proteinExistence type="predicted"/>
<organism evidence="1 2">
    <name type="scientific">Candidatus Jeotgalibaca merdavium</name>
    <dbReference type="NCBI Taxonomy" id="2838627"/>
    <lineage>
        <taxon>Bacteria</taxon>
        <taxon>Bacillati</taxon>
        <taxon>Bacillota</taxon>
        <taxon>Bacilli</taxon>
        <taxon>Lactobacillales</taxon>
        <taxon>Carnobacteriaceae</taxon>
        <taxon>Jeotgalibaca</taxon>
    </lineage>
</organism>
<gene>
    <name evidence="1" type="ORF">H9948_05435</name>
</gene>
<dbReference type="InterPro" id="IPR009651">
    <property type="entry name" value="Met_g_lyase_put"/>
</dbReference>
<dbReference type="SUPFAM" id="SSF53383">
    <property type="entry name" value="PLP-dependent transferases"/>
    <property type="match status" value="1"/>
</dbReference>
<reference evidence="1" key="1">
    <citation type="journal article" date="2021" name="PeerJ">
        <title>Extensive microbial diversity within the chicken gut microbiome revealed by metagenomics and culture.</title>
        <authorList>
            <person name="Gilroy R."/>
            <person name="Ravi A."/>
            <person name="Getino M."/>
            <person name="Pursley I."/>
            <person name="Horton D.L."/>
            <person name="Alikhan N.F."/>
            <person name="Baker D."/>
            <person name="Gharbi K."/>
            <person name="Hall N."/>
            <person name="Watson M."/>
            <person name="Adriaenssens E.M."/>
            <person name="Foster-Nyarko E."/>
            <person name="Jarju S."/>
            <person name="Secka A."/>
            <person name="Antonio M."/>
            <person name="Oren A."/>
            <person name="Chaudhuri R.R."/>
            <person name="La Ragione R."/>
            <person name="Hildebrand F."/>
            <person name="Pallen M.J."/>
        </authorList>
    </citation>
    <scope>NUCLEOTIDE SEQUENCE</scope>
    <source>
        <strain evidence="1">CHK171-505</strain>
    </source>
</reference>
<protein>
    <submittedName>
        <fullName evidence="1">Methionine gamma-lyase family protein</fullName>
    </submittedName>
</protein>